<protein>
    <submittedName>
        <fullName evidence="2">ABC transporter permease</fullName>
    </submittedName>
</protein>
<dbReference type="EMBL" id="JAOUSF010000003">
    <property type="protein sequence ID" value="MCU9613866.1"/>
    <property type="molecule type" value="Genomic_DNA"/>
</dbReference>
<feature type="transmembrane region" description="Helical" evidence="1">
    <location>
        <begin position="177"/>
        <end position="195"/>
    </location>
</feature>
<feature type="transmembrane region" description="Helical" evidence="1">
    <location>
        <begin position="120"/>
        <end position="145"/>
    </location>
</feature>
<dbReference type="PANTHER" id="PTHR37305">
    <property type="entry name" value="INTEGRAL MEMBRANE PROTEIN-RELATED"/>
    <property type="match status" value="1"/>
</dbReference>
<feature type="transmembrane region" description="Helical" evidence="1">
    <location>
        <begin position="65"/>
        <end position="88"/>
    </location>
</feature>
<keyword evidence="1" id="KW-0812">Transmembrane</keyword>
<feature type="transmembrane region" description="Helical" evidence="1">
    <location>
        <begin position="202"/>
        <end position="226"/>
    </location>
</feature>
<dbReference type="Proteomes" id="UP001209318">
    <property type="component" value="Unassembled WGS sequence"/>
</dbReference>
<proteinExistence type="predicted"/>
<evidence type="ECO:0000313" key="3">
    <source>
        <dbReference type="Proteomes" id="UP001209318"/>
    </source>
</evidence>
<accession>A0AAE3IUY3</accession>
<name>A0AAE3IUY3_9BACI</name>
<comment type="caution">
    <text evidence="2">The sequence shown here is derived from an EMBL/GenBank/DDBJ whole genome shotgun (WGS) entry which is preliminary data.</text>
</comment>
<gene>
    <name evidence="2" type="ORF">OEV98_09870</name>
</gene>
<evidence type="ECO:0000313" key="2">
    <source>
        <dbReference type="EMBL" id="MCU9613866.1"/>
    </source>
</evidence>
<reference evidence="2" key="1">
    <citation type="submission" date="2022-10" db="EMBL/GenBank/DDBJ databases">
        <title>Description of Fervidibacillus gen. nov. in the family Fervidibacillaceae fam. nov. with two species, Fervidibacillus albus sp. nov., and Fervidibacillus halotolerans sp. nov., isolated from tidal flat sediments.</title>
        <authorList>
            <person name="Kwon K.K."/>
            <person name="Yang S.-H."/>
        </authorList>
    </citation>
    <scope>NUCLEOTIDE SEQUENCE</scope>
    <source>
        <strain evidence="2">JCM 19140</strain>
    </source>
</reference>
<keyword evidence="3" id="KW-1185">Reference proteome</keyword>
<keyword evidence="1" id="KW-0472">Membrane</keyword>
<dbReference type="RefSeq" id="WP_263073104.1">
    <property type="nucleotide sequence ID" value="NZ_JAOUSF010000003.1"/>
</dbReference>
<dbReference type="GO" id="GO:0005886">
    <property type="term" value="C:plasma membrane"/>
    <property type="evidence" value="ECO:0007669"/>
    <property type="project" value="UniProtKB-SubCell"/>
</dbReference>
<dbReference type="AlphaFoldDB" id="A0AAE3IUY3"/>
<sequence>MIKLIKNEWIKIFARKSSYVYLILLVVFLFIGAFAYDKLFHVIGGAMTEVAADGSSTATEEQPSVWNFLNTVVLGITSFVTLFSVIVVSQNISAEFGDGTIKQLLIRPYKRWKILLSKYFAVNLYSLLLLIGLVAFGFIIGSIFFGTGGFHKEIVTGGLFSDAVKTTTEGGQFIQTFIYYLPGLILINTISFMLSTLFKNQALAVGVGIFVLFISSTLSGIFTMLLDRYEWFKYLIFPNLDLTIYTYDDTVNGMTVGFSFTVMVVYYLLFMIITFYSFQKRDIVA</sequence>
<feature type="transmembrane region" description="Helical" evidence="1">
    <location>
        <begin position="20"/>
        <end position="36"/>
    </location>
</feature>
<dbReference type="GO" id="GO:0140359">
    <property type="term" value="F:ABC-type transporter activity"/>
    <property type="evidence" value="ECO:0007669"/>
    <property type="project" value="InterPro"/>
</dbReference>
<organism evidence="2 3">
    <name type="scientific">Perspicuibacillus lycopersici</name>
    <dbReference type="NCBI Taxonomy" id="1325689"/>
    <lineage>
        <taxon>Bacteria</taxon>
        <taxon>Bacillati</taxon>
        <taxon>Bacillota</taxon>
        <taxon>Bacilli</taxon>
        <taxon>Bacillales</taxon>
        <taxon>Bacillaceae</taxon>
        <taxon>Perspicuibacillus</taxon>
    </lineage>
</organism>
<feature type="transmembrane region" description="Helical" evidence="1">
    <location>
        <begin position="256"/>
        <end position="278"/>
    </location>
</feature>
<dbReference type="PANTHER" id="PTHR37305:SF1">
    <property type="entry name" value="MEMBRANE PROTEIN"/>
    <property type="match status" value="1"/>
</dbReference>
<evidence type="ECO:0000256" key="1">
    <source>
        <dbReference type="SAM" id="Phobius"/>
    </source>
</evidence>
<dbReference type="Pfam" id="PF12679">
    <property type="entry name" value="ABC2_membrane_2"/>
    <property type="match status" value="1"/>
</dbReference>
<keyword evidence="1" id="KW-1133">Transmembrane helix</keyword>